<protein>
    <recommendedName>
        <fullName evidence="3">Transposase</fullName>
    </recommendedName>
</protein>
<evidence type="ECO:0008006" key="3">
    <source>
        <dbReference type="Google" id="ProtNLM"/>
    </source>
</evidence>
<reference evidence="1 2" key="1">
    <citation type="submission" date="2022-01" db="EMBL/GenBank/DDBJ databases">
        <title>Mariniradius saccharolyticus sp. nov., isolated from sediment of a river.</title>
        <authorList>
            <person name="Liu H."/>
        </authorList>
    </citation>
    <scope>NUCLEOTIDE SEQUENCE [LARGE SCALE GENOMIC DNA]</scope>
    <source>
        <strain evidence="1 2">RY-2</strain>
    </source>
</reference>
<name>A0ABS9BWD6_9BACT</name>
<organism evidence="1 2">
    <name type="scientific">Mariniradius sediminis</name>
    <dbReference type="NCBI Taxonomy" id="2909237"/>
    <lineage>
        <taxon>Bacteria</taxon>
        <taxon>Pseudomonadati</taxon>
        <taxon>Bacteroidota</taxon>
        <taxon>Cytophagia</taxon>
        <taxon>Cytophagales</taxon>
        <taxon>Cyclobacteriaceae</taxon>
        <taxon>Mariniradius</taxon>
    </lineage>
</organism>
<evidence type="ECO:0000313" key="1">
    <source>
        <dbReference type="EMBL" id="MCF1752047.1"/>
    </source>
</evidence>
<proteinExistence type="predicted"/>
<evidence type="ECO:0000313" key="2">
    <source>
        <dbReference type="Proteomes" id="UP001201449"/>
    </source>
</evidence>
<sequence length="52" mass="6177">MMLNDIINQTLKTYYIQKGKAIAVIRRYLGLKYRIFVDEQSLRRRISQMGAV</sequence>
<gene>
    <name evidence="1" type="ORF">L0U89_13305</name>
</gene>
<dbReference type="Proteomes" id="UP001201449">
    <property type="component" value="Unassembled WGS sequence"/>
</dbReference>
<dbReference type="EMBL" id="JAKEVZ010000009">
    <property type="protein sequence ID" value="MCF1752047.1"/>
    <property type="molecule type" value="Genomic_DNA"/>
</dbReference>
<dbReference type="RefSeq" id="WP_234861971.1">
    <property type="nucleotide sequence ID" value="NZ_JAKEVZ010000009.1"/>
</dbReference>
<accession>A0ABS9BWD6</accession>
<keyword evidence="2" id="KW-1185">Reference proteome</keyword>
<comment type="caution">
    <text evidence="1">The sequence shown here is derived from an EMBL/GenBank/DDBJ whole genome shotgun (WGS) entry which is preliminary data.</text>
</comment>